<protein>
    <recommendedName>
        <fullName evidence="3">DUF3899 domain-containing protein</fullName>
    </recommendedName>
</protein>
<organism evidence="2">
    <name type="scientific">Bosea sp. NBC_00436</name>
    <dbReference type="NCBI Taxonomy" id="2969620"/>
    <lineage>
        <taxon>Bacteria</taxon>
        <taxon>Pseudomonadati</taxon>
        <taxon>Pseudomonadota</taxon>
        <taxon>Alphaproteobacteria</taxon>
        <taxon>Hyphomicrobiales</taxon>
        <taxon>Boseaceae</taxon>
        <taxon>Bosea</taxon>
    </lineage>
</organism>
<name>A0A9E7ZWU7_9HYPH</name>
<accession>A0A9E7ZWU7</accession>
<feature type="transmembrane region" description="Helical" evidence="1">
    <location>
        <begin position="44"/>
        <end position="62"/>
    </location>
</feature>
<reference evidence="2" key="1">
    <citation type="submission" date="2022-08" db="EMBL/GenBank/DDBJ databases">
        <title>Complete Genome Sequences of 2 Bosea sp. soil isolates.</title>
        <authorList>
            <person name="Alvarez Arevalo M."/>
            <person name="Sterndorff E.B."/>
            <person name="Faurdal D."/>
            <person name="Joergensen T.S."/>
            <person name="Weber T."/>
        </authorList>
    </citation>
    <scope>NUCLEOTIDE SEQUENCE</scope>
    <source>
        <strain evidence="2">NBC_00436</strain>
    </source>
</reference>
<keyword evidence="1" id="KW-0812">Transmembrane</keyword>
<evidence type="ECO:0008006" key="3">
    <source>
        <dbReference type="Google" id="ProtNLM"/>
    </source>
</evidence>
<evidence type="ECO:0000313" key="2">
    <source>
        <dbReference type="EMBL" id="UZF88682.1"/>
    </source>
</evidence>
<keyword evidence="1" id="KW-0472">Membrane</keyword>
<sequence>MAPTTILPLVAKARLRSIPKQQPTAGQALRRAARWLMRFTKWDYILFPFLAAAGIGVFYGVIRLVGYFGLGVLGLAIVFITVRLDLEKDGPSGVHPSVLAEQFKARDRMSRAEKASLFAEQRTRLQPQFVALVVGTGFIILGFGLHFLL</sequence>
<feature type="transmembrane region" description="Helical" evidence="1">
    <location>
        <begin position="68"/>
        <end position="86"/>
    </location>
</feature>
<feature type="transmembrane region" description="Helical" evidence="1">
    <location>
        <begin position="129"/>
        <end position="148"/>
    </location>
</feature>
<proteinExistence type="predicted"/>
<gene>
    <name evidence="2" type="ORF">NWE54_07795</name>
</gene>
<keyword evidence="1" id="KW-1133">Transmembrane helix</keyword>
<evidence type="ECO:0000256" key="1">
    <source>
        <dbReference type="SAM" id="Phobius"/>
    </source>
</evidence>
<dbReference type="AlphaFoldDB" id="A0A9E7ZWU7"/>
<dbReference type="EMBL" id="CP102774">
    <property type="protein sequence ID" value="UZF88682.1"/>
    <property type="molecule type" value="Genomic_DNA"/>
</dbReference>